<feature type="region of interest" description="Disordered" evidence="7">
    <location>
        <begin position="94"/>
        <end position="126"/>
    </location>
</feature>
<protein>
    <recommendedName>
        <fullName evidence="13">Tudor domain-containing protein 3</fullName>
    </recommendedName>
</protein>
<keyword evidence="2" id="KW-0963">Cytoplasm</keyword>
<keyword evidence="4" id="KW-0744">Spermatogenesis</keyword>
<feature type="compositionally biased region" description="Basic and acidic residues" evidence="7">
    <location>
        <begin position="212"/>
        <end position="228"/>
    </location>
</feature>
<sequence length="1343" mass="149442">MAKEVPQLVKAALRAVLLSQKGIKQTDLPRDYKKLNDSQLDVKKYGFQDLYEFLLAIPDVARLEYSPKDGENKVFGVVEKGIFISDHAKKNMGVPNGLKPLHPSQWPRNVNKNERTSVSTESDSKKKIMPNSSGLYAIHVKNLPPNCQQSDIKSIFKNFKSLVEVKIEGSRNRVAFVRFSTYGDALKVLRDMDGFNFQGFSLIINPAIERNGKASKDGKKQSKQDSAKKKGNSATAKRIEDKSPPKNELQTVQIASSEDWETDGGLVSPKSDVAGKNKFFGMENLAGCISKMNGGYPIHVSNFPPGTAQSTLKQIFSGCGKVIRVDVHEKYAFIYFAKEKEAVTTLQAMQKKVRLGDKILTVTPAISKEKATRQLNLPGGAPALSRGSSQSSVSSCDPQSPVNCSISEGGFELGNSDHGLTHAGILCDVVKSVVNKNRTTDGSGAREKQRTYNSVFGVTNDLCLHEEKERQCTNAFGENACSSANSESSKQGVPVRTLLSYEEMCELMQRCGKPMKNPNSIALDEFEVLVTEVIDSCHFWANVDDQSGSYMELQQVKTDLQIVEHHKRCMPVKYQLGAARYSEDNKWYRCWCLEVSSVARKEVKVFYIDYGNCEWISWDQFTDIHKRFWDLAPQAIPFKLAGLELASNLGPNIANEGSIYLRNLICDKVCRARKIKQQESNQEHVTEVELTLKEGKISVNDRMALTRYVNGRTVIPNLKQPFQESDPLSSHQTTVTRPTQESESRHIPPHPFMRVAAQKTHQSTQVPQSANQLDTQSAAQFTQSASKMTNTTTPLTDQSGGHDLLPRKESSASTDQAQMSKSPFSSPQGSRGKCEHQRQQQLLPNQLFEKSEIMDVFLSNIESLDDIYFFLADKDTEFSLKKIQYLLKDCVNPSSAGKIYPKEGDVVVKLSGKGTRFRVKIVSIPKSSTYGIDKVVVKDIDYGKTETVSLSALCELPPSVKNIPGHAIKAKLAGLKRKEGTKSSYDTTGTVKYLLKSKQKREVMEASVIKRDLDGIHHVELFESGSISSVNVQLVKLGYADLDLSQCSLSASYVTPLKSGVFKSPENLRTSDSPVTGLTDRLKDHCETRSVHSDWEDSLIEVEDEWDDITPRTQTHVETAPSDQMYLPPPPGTPLPIATSSASGTLTVKPPSSPTGFSKSLHSVIGPSLLGVKSRNEPLDSCNLYSENNVNSGGFDVHPCYTEELENRASNEVRPPSPATGSDSSGVYSDTSVNWLSGAETAQSKEEKLSLGSVIPQQTEEANSAGQDWRREREELIQRDGELRRMLEMPRQELKKMINLSQEKERLERKIRVKQLENEILKLQRELKQLEFDKEGLEKEIDQ</sequence>
<keyword evidence="12" id="KW-1185">Reference proteome</keyword>
<dbReference type="Gene3D" id="3.30.70.330">
    <property type="match status" value="2"/>
</dbReference>
<dbReference type="SUPFAM" id="SSF54928">
    <property type="entry name" value="RNA-binding domain, RBD"/>
    <property type="match status" value="2"/>
</dbReference>
<keyword evidence="4" id="KW-0221">Differentiation</keyword>
<dbReference type="Gene3D" id="2.30.30.140">
    <property type="match status" value="2"/>
</dbReference>
<evidence type="ECO:0000256" key="7">
    <source>
        <dbReference type="SAM" id="MobiDB-lite"/>
    </source>
</evidence>
<evidence type="ECO:0000256" key="2">
    <source>
        <dbReference type="ARBA" id="ARBA00022490"/>
    </source>
</evidence>
<dbReference type="CDD" id="cd20379">
    <property type="entry name" value="Tudor_dTUD-like"/>
    <property type="match status" value="1"/>
</dbReference>
<evidence type="ECO:0000256" key="3">
    <source>
        <dbReference type="ARBA" id="ARBA00022737"/>
    </source>
</evidence>
<dbReference type="InterPro" id="IPR035437">
    <property type="entry name" value="SNase_OB-fold_sf"/>
</dbReference>
<accession>A0ABN8N218</accession>
<evidence type="ECO:0008006" key="13">
    <source>
        <dbReference type="Google" id="ProtNLM"/>
    </source>
</evidence>
<feature type="region of interest" description="Disordered" evidence="7">
    <location>
        <begin position="212"/>
        <end position="269"/>
    </location>
</feature>
<evidence type="ECO:0000256" key="4">
    <source>
        <dbReference type="ARBA" id="ARBA00022871"/>
    </source>
</evidence>
<feature type="domain" description="Tudor" evidence="9">
    <location>
        <begin position="562"/>
        <end position="631"/>
    </location>
</feature>
<dbReference type="Pfam" id="PF00567">
    <property type="entry name" value="TUDOR"/>
    <property type="match status" value="2"/>
</dbReference>
<comment type="caution">
    <text evidence="11">The sequence shown here is derived from an EMBL/GenBank/DDBJ whole genome shotgun (WGS) entry which is preliminary data.</text>
</comment>
<comment type="subcellular location">
    <subcellularLocation>
        <location evidence="1">Cytoplasm</location>
    </subcellularLocation>
</comment>
<evidence type="ECO:0000313" key="12">
    <source>
        <dbReference type="Proteomes" id="UP001159405"/>
    </source>
</evidence>
<feature type="region of interest" description="Disordered" evidence="7">
    <location>
        <begin position="376"/>
        <end position="396"/>
    </location>
</feature>
<organism evidence="11 12">
    <name type="scientific">Porites lobata</name>
    <dbReference type="NCBI Taxonomy" id="104759"/>
    <lineage>
        <taxon>Eukaryota</taxon>
        <taxon>Metazoa</taxon>
        <taxon>Cnidaria</taxon>
        <taxon>Anthozoa</taxon>
        <taxon>Hexacorallia</taxon>
        <taxon>Scleractinia</taxon>
        <taxon>Fungiina</taxon>
        <taxon>Poritidae</taxon>
        <taxon>Porites</taxon>
    </lineage>
</organism>
<dbReference type="PANTHER" id="PTHR16442:SF1">
    <property type="entry name" value="RING FINGER PROTEIN 17"/>
    <property type="match status" value="1"/>
</dbReference>
<dbReference type="SUPFAM" id="SSF63748">
    <property type="entry name" value="Tudor/PWWP/MBT"/>
    <property type="match status" value="2"/>
</dbReference>
<feature type="compositionally biased region" description="Polar residues" evidence="7">
    <location>
        <begin position="1219"/>
        <end position="1228"/>
    </location>
</feature>
<dbReference type="InterPro" id="IPR041966">
    <property type="entry name" value="LOTUS-like"/>
</dbReference>
<dbReference type="PANTHER" id="PTHR16442">
    <property type="entry name" value="RING FINGER PROTEIN 17"/>
    <property type="match status" value="1"/>
</dbReference>
<gene>
    <name evidence="11" type="ORF">PLOB_00048173</name>
</gene>
<feature type="region of interest" description="Disordered" evidence="7">
    <location>
        <begin position="1206"/>
        <end position="1228"/>
    </location>
</feature>
<keyword evidence="3" id="KW-0677">Repeat</keyword>
<evidence type="ECO:0000259" key="8">
    <source>
        <dbReference type="PROSITE" id="PS50102"/>
    </source>
</evidence>
<reference evidence="11 12" key="1">
    <citation type="submission" date="2022-05" db="EMBL/GenBank/DDBJ databases">
        <authorList>
            <consortium name="Genoscope - CEA"/>
            <person name="William W."/>
        </authorList>
    </citation>
    <scope>NUCLEOTIDE SEQUENCE [LARGE SCALE GENOMIC DNA]</scope>
</reference>
<feature type="domain" description="HTH OST-type" evidence="10">
    <location>
        <begin position="1"/>
        <end position="79"/>
    </location>
</feature>
<dbReference type="Proteomes" id="UP001159405">
    <property type="component" value="Unassembled WGS sequence"/>
</dbReference>
<feature type="domain" description="RRM" evidence="8">
    <location>
        <begin position="136"/>
        <end position="209"/>
    </location>
</feature>
<evidence type="ECO:0000313" key="11">
    <source>
        <dbReference type="EMBL" id="CAH3041295.1"/>
    </source>
</evidence>
<feature type="region of interest" description="Disordered" evidence="7">
    <location>
        <begin position="718"/>
        <end position="839"/>
    </location>
</feature>
<dbReference type="InterPro" id="IPR035979">
    <property type="entry name" value="RBD_domain_sf"/>
</dbReference>
<evidence type="ECO:0000256" key="5">
    <source>
        <dbReference type="PROSITE-ProRule" id="PRU00176"/>
    </source>
</evidence>
<dbReference type="InterPro" id="IPR002999">
    <property type="entry name" value="Tudor"/>
</dbReference>
<dbReference type="PROSITE" id="PS50102">
    <property type="entry name" value="RRM"/>
    <property type="match status" value="2"/>
</dbReference>
<dbReference type="Pfam" id="PF00076">
    <property type="entry name" value="RRM_1"/>
    <property type="match status" value="2"/>
</dbReference>
<evidence type="ECO:0000256" key="6">
    <source>
        <dbReference type="SAM" id="Coils"/>
    </source>
</evidence>
<dbReference type="Gene3D" id="3.30.420.610">
    <property type="entry name" value="LOTUS domain-like"/>
    <property type="match status" value="1"/>
</dbReference>
<dbReference type="PROSITE" id="PS50304">
    <property type="entry name" value="TUDOR"/>
    <property type="match status" value="1"/>
</dbReference>
<dbReference type="PROSITE" id="PS51644">
    <property type="entry name" value="HTH_OST"/>
    <property type="match status" value="1"/>
</dbReference>
<dbReference type="CDD" id="cd00590">
    <property type="entry name" value="RRM_SF"/>
    <property type="match status" value="2"/>
</dbReference>
<dbReference type="SMART" id="SM00360">
    <property type="entry name" value="RRM"/>
    <property type="match status" value="2"/>
</dbReference>
<evidence type="ECO:0000259" key="10">
    <source>
        <dbReference type="PROSITE" id="PS51644"/>
    </source>
</evidence>
<evidence type="ECO:0000256" key="1">
    <source>
        <dbReference type="ARBA" id="ARBA00004496"/>
    </source>
</evidence>
<keyword evidence="5" id="KW-0694">RNA-binding</keyword>
<dbReference type="EMBL" id="CALNXK010000009">
    <property type="protein sequence ID" value="CAH3041295.1"/>
    <property type="molecule type" value="Genomic_DNA"/>
</dbReference>
<feature type="compositionally biased region" description="Polar residues" evidence="7">
    <location>
        <begin position="759"/>
        <end position="799"/>
    </location>
</feature>
<dbReference type="Gene3D" id="2.40.50.90">
    <property type="match status" value="2"/>
</dbReference>
<feature type="compositionally biased region" description="Polar residues" evidence="7">
    <location>
        <begin position="106"/>
        <end position="121"/>
    </location>
</feature>
<keyword evidence="6" id="KW-0175">Coiled coil</keyword>
<name>A0ABN8N218_9CNID</name>
<dbReference type="InterPro" id="IPR000504">
    <property type="entry name" value="RRM_dom"/>
</dbReference>
<dbReference type="InterPro" id="IPR012677">
    <property type="entry name" value="Nucleotide-bd_a/b_plait_sf"/>
</dbReference>
<dbReference type="Pfam" id="PF12872">
    <property type="entry name" value="OST-HTH"/>
    <property type="match status" value="1"/>
</dbReference>
<feature type="coiled-coil region" evidence="6">
    <location>
        <begin position="1297"/>
        <end position="1340"/>
    </location>
</feature>
<dbReference type="SMART" id="SM00333">
    <property type="entry name" value="TUDOR"/>
    <property type="match status" value="2"/>
</dbReference>
<feature type="compositionally biased region" description="Polar residues" evidence="7">
    <location>
        <begin position="720"/>
        <end position="739"/>
    </location>
</feature>
<evidence type="ECO:0000259" key="9">
    <source>
        <dbReference type="PROSITE" id="PS50304"/>
    </source>
</evidence>
<feature type="compositionally biased region" description="Polar residues" evidence="7">
    <location>
        <begin position="811"/>
        <end position="829"/>
    </location>
</feature>
<feature type="domain" description="RRM" evidence="8">
    <location>
        <begin position="296"/>
        <end position="367"/>
    </location>
</feature>
<proteinExistence type="predicted"/>
<dbReference type="InterPro" id="IPR025605">
    <property type="entry name" value="OST-HTH/LOTUS_dom"/>
</dbReference>